<dbReference type="AlphaFoldDB" id="A0A4S8VLQ6"/>
<dbReference type="SUPFAM" id="SSF52540">
    <property type="entry name" value="P-loop containing nucleoside triphosphate hydrolases"/>
    <property type="match status" value="2"/>
</dbReference>
<feature type="compositionally biased region" description="Acidic residues" evidence="3">
    <location>
        <begin position="717"/>
        <end position="732"/>
    </location>
</feature>
<dbReference type="GO" id="GO:0005739">
    <property type="term" value="C:mitochondrion"/>
    <property type="evidence" value="ECO:0007669"/>
    <property type="project" value="TreeGrafter"/>
</dbReference>
<name>A0A4S8VLQ6_AURPU</name>
<dbReference type="EMBL" id="QZAJ01000277">
    <property type="protein sequence ID" value="THW12498.1"/>
    <property type="molecule type" value="Genomic_DNA"/>
</dbReference>
<dbReference type="InterPro" id="IPR003593">
    <property type="entry name" value="AAA+_ATPase"/>
</dbReference>
<dbReference type="Pfam" id="PF00005">
    <property type="entry name" value="ABC_tran"/>
    <property type="match status" value="2"/>
</dbReference>
<organism evidence="5 6">
    <name type="scientific">Aureobasidium pullulans</name>
    <name type="common">Black yeast</name>
    <name type="synonym">Pullularia pullulans</name>
    <dbReference type="NCBI Taxonomy" id="5580"/>
    <lineage>
        <taxon>Eukaryota</taxon>
        <taxon>Fungi</taxon>
        <taxon>Dikarya</taxon>
        <taxon>Ascomycota</taxon>
        <taxon>Pezizomycotina</taxon>
        <taxon>Dothideomycetes</taxon>
        <taxon>Dothideomycetidae</taxon>
        <taxon>Dothideales</taxon>
        <taxon>Saccotheciaceae</taxon>
        <taxon>Aureobasidium</taxon>
    </lineage>
</organism>
<evidence type="ECO:0000259" key="4">
    <source>
        <dbReference type="PROSITE" id="PS50893"/>
    </source>
</evidence>
<dbReference type="InterPro" id="IPR027417">
    <property type="entry name" value="P-loop_NTPase"/>
</dbReference>
<evidence type="ECO:0000256" key="1">
    <source>
        <dbReference type="ARBA" id="ARBA00022741"/>
    </source>
</evidence>
<dbReference type="GO" id="GO:0005524">
    <property type="term" value="F:ATP binding"/>
    <property type="evidence" value="ECO:0007669"/>
    <property type="project" value="UniProtKB-KW"/>
</dbReference>
<dbReference type="PANTHER" id="PTHR43514">
    <property type="entry name" value="ABC TRANSPORTER I FAMILY MEMBER 10"/>
    <property type="match status" value="1"/>
</dbReference>
<reference evidence="5 6" key="1">
    <citation type="submission" date="2018-10" db="EMBL/GenBank/DDBJ databases">
        <title>Fifty Aureobasidium pullulans genomes reveal a recombining polyextremotolerant generalist.</title>
        <authorList>
            <person name="Gostincar C."/>
            <person name="Turk M."/>
            <person name="Zajc J."/>
            <person name="Gunde-Cimerman N."/>
        </authorList>
    </citation>
    <scope>NUCLEOTIDE SEQUENCE [LARGE SCALE GENOMIC DNA]</scope>
    <source>
        <strain evidence="5 6">EXF-11318</strain>
    </source>
</reference>
<dbReference type="Gene3D" id="3.40.50.300">
    <property type="entry name" value="P-loop containing nucleotide triphosphate hydrolases"/>
    <property type="match status" value="2"/>
</dbReference>
<dbReference type="SMART" id="SM00382">
    <property type="entry name" value="AAA"/>
    <property type="match status" value="2"/>
</dbReference>
<gene>
    <name evidence="5" type="ORF">D6D24_06567</name>
</gene>
<feature type="domain" description="ABC transporter" evidence="4">
    <location>
        <begin position="35"/>
        <end position="295"/>
    </location>
</feature>
<feature type="region of interest" description="Disordered" evidence="3">
    <location>
        <begin position="688"/>
        <end position="741"/>
    </location>
</feature>
<dbReference type="GO" id="GO:0016887">
    <property type="term" value="F:ATP hydrolysis activity"/>
    <property type="evidence" value="ECO:0007669"/>
    <property type="project" value="InterPro"/>
</dbReference>
<keyword evidence="1" id="KW-0547">Nucleotide-binding</keyword>
<protein>
    <submittedName>
        <fullName evidence="5">P-loop containing nucleoside triphosphate hydrolase protein</fullName>
    </submittedName>
</protein>
<dbReference type="PANTHER" id="PTHR43514:SF4">
    <property type="entry name" value="ABC TRANSPORTER I FAMILY MEMBER 10"/>
    <property type="match status" value="1"/>
</dbReference>
<evidence type="ECO:0000256" key="3">
    <source>
        <dbReference type="SAM" id="MobiDB-lite"/>
    </source>
</evidence>
<proteinExistence type="predicted"/>
<keyword evidence="2" id="KW-0067">ATP-binding</keyword>
<evidence type="ECO:0000256" key="2">
    <source>
        <dbReference type="ARBA" id="ARBA00022840"/>
    </source>
</evidence>
<accession>A0A4S8VLQ6</accession>
<feature type="domain" description="ABC transporter" evidence="4">
    <location>
        <begin position="344"/>
        <end position="649"/>
    </location>
</feature>
<dbReference type="InterPro" id="IPR050334">
    <property type="entry name" value="Molybdenum_import_ModC"/>
</dbReference>
<comment type="caution">
    <text evidence="5">The sequence shown here is derived from an EMBL/GenBank/DDBJ whole genome shotgun (WGS) entry which is preliminary data.</text>
</comment>
<dbReference type="PROSITE" id="PS50893">
    <property type="entry name" value="ABC_TRANSPORTER_2"/>
    <property type="match status" value="2"/>
</dbReference>
<dbReference type="Proteomes" id="UP000308014">
    <property type="component" value="Unassembled WGS sequence"/>
</dbReference>
<dbReference type="InterPro" id="IPR003439">
    <property type="entry name" value="ABC_transporter-like_ATP-bd"/>
</dbReference>
<sequence length="741" mass="83095">MFRAQLRRRPSGPLFNACRKSLVSSYASVKPVVRLQKATIYKDNPDQKDATPIFRDLNFTLPTAGECWAVVSSSSSARTGFLQVLNGRYLCTPPDARSYPYLIWRKSLPEHAISYVGFDAERDGLGGTAVKGAYLSSRYESHREVTDWSLLNYLEGNTELNALEKEGSVDTQLLAKVIADLNLEPLLQLPVSNLSNGQTRRARIAKALLAKPELLLLDGPFMGLDPRTQLSISSFLQDLAQNNNPRVILSLRPEDEIPDWITHVLLISPGNKVLLHGDREKVFLSIPQTGVKAGEARLTWQAFRSNLKPRLRGIRAKPSERNLSRDAFHFTHSPLPVGEPLVEMQGVKVSYSANDKPTRRTILGDWSESVDGTQKEGLWWNIRRGERWGVFGPNGSGKTTLLSLITSDHPQTYGLPIKLFGRSRIPSPGELGISIFELQSRIGHSSPEVHTYFPKHLSVRRVLESAWADTPLSKPRLTHQHDCRVDAFLRWFAPELSPTGISELQSILNGCMRGNWRRSGDMRARLEGLLVRNNDLDWADSTTFRDLSFSSQRLILFLRAIVSNPDLIILDEALSGMDKHVRDKCLLFLSHGEKIQFKGKSQANSAGTRFVKSLQTDNDMVNFGGLEDRQALLTISHSKEDIPGCIRQWICLPEPGEGKPARVGELPGPLEFNVDGWEHIWDLPLPEPPAKRGQYKRVPGVHRSSSKSRSGSRAEGEEQEQEQEQEQGEEVEGAVYDHRPQ</sequence>
<evidence type="ECO:0000313" key="5">
    <source>
        <dbReference type="EMBL" id="THW12498.1"/>
    </source>
</evidence>
<evidence type="ECO:0000313" key="6">
    <source>
        <dbReference type="Proteomes" id="UP000308014"/>
    </source>
</evidence>
<keyword evidence="5" id="KW-0378">Hydrolase</keyword>